<dbReference type="EMBL" id="KN551683">
    <property type="protein sequence ID" value="KHJ91956.1"/>
    <property type="molecule type" value="Genomic_DNA"/>
</dbReference>
<evidence type="ECO:0000313" key="3">
    <source>
        <dbReference type="Proteomes" id="UP000053660"/>
    </source>
</evidence>
<evidence type="ECO:0000256" key="1">
    <source>
        <dbReference type="SAM" id="MobiDB-lite"/>
    </source>
</evidence>
<protein>
    <submittedName>
        <fullName evidence="2">Uncharacterized protein</fullName>
    </submittedName>
</protein>
<reference evidence="2 3" key="1">
    <citation type="submission" date="2014-03" db="EMBL/GenBank/DDBJ databases">
        <title>Draft genome of the hookworm Oesophagostomum dentatum.</title>
        <authorList>
            <person name="Mitreva M."/>
        </authorList>
    </citation>
    <scope>NUCLEOTIDE SEQUENCE [LARGE SCALE GENOMIC DNA]</scope>
    <source>
        <strain evidence="2 3">OD-Hann</strain>
    </source>
</reference>
<gene>
    <name evidence="2" type="ORF">OESDEN_08167</name>
</gene>
<accession>A0A0B1T725</accession>
<dbReference type="Proteomes" id="UP000053660">
    <property type="component" value="Unassembled WGS sequence"/>
</dbReference>
<evidence type="ECO:0000313" key="2">
    <source>
        <dbReference type="EMBL" id="KHJ91956.1"/>
    </source>
</evidence>
<feature type="region of interest" description="Disordered" evidence="1">
    <location>
        <begin position="13"/>
        <end position="52"/>
    </location>
</feature>
<keyword evidence="3" id="KW-1185">Reference proteome</keyword>
<feature type="compositionally biased region" description="Polar residues" evidence="1">
    <location>
        <begin position="32"/>
        <end position="45"/>
    </location>
</feature>
<name>A0A0B1T725_OESDE</name>
<sequence length="93" mass="10669">MNLQVCYMNELSESASESEISESDDEFMVPKSRSTPNLKGTSRPGSSREDPYLQKLRDRAVREQHLDPGKQQPSTRRILLALQRYRFLAGIIN</sequence>
<proteinExistence type="predicted"/>
<organism evidence="2 3">
    <name type="scientific">Oesophagostomum dentatum</name>
    <name type="common">Nodular worm</name>
    <dbReference type="NCBI Taxonomy" id="61180"/>
    <lineage>
        <taxon>Eukaryota</taxon>
        <taxon>Metazoa</taxon>
        <taxon>Ecdysozoa</taxon>
        <taxon>Nematoda</taxon>
        <taxon>Chromadorea</taxon>
        <taxon>Rhabditida</taxon>
        <taxon>Rhabditina</taxon>
        <taxon>Rhabditomorpha</taxon>
        <taxon>Strongyloidea</taxon>
        <taxon>Strongylidae</taxon>
        <taxon>Oesophagostomum</taxon>
    </lineage>
</organism>
<dbReference type="OrthoDB" id="6260144at2759"/>
<dbReference type="AlphaFoldDB" id="A0A0B1T725"/>